<keyword evidence="1" id="KW-0812">Transmembrane</keyword>
<feature type="transmembrane region" description="Helical" evidence="1">
    <location>
        <begin position="58"/>
        <end position="80"/>
    </location>
</feature>
<proteinExistence type="predicted"/>
<organism evidence="2 3">
    <name type="scientific">Paracerasibacillus soli</name>
    <dbReference type="NCBI Taxonomy" id="480284"/>
    <lineage>
        <taxon>Bacteria</taxon>
        <taxon>Bacillati</taxon>
        <taxon>Bacillota</taxon>
        <taxon>Bacilli</taxon>
        <taxon>Bacillales</taxon>
        <taxon>Bacillaceae</taxon>
        <taxon>Paracerasibacillus</taxon>
    </lineage>
</organism>
<feature type="transmembrane region" description="Helical" evidence="1">
    <location>
        <begin position="92"/>
        <end position="113"/>
    </location>
</feature>
<gene>
    <name evidence="2" type="ORF">RWD45_02240</name>
</gene>
<evidence type="ECO:0000313" key="3">
    <source>
        <dbReference type="Proteomes" id="UP001275315"/>
    </source>
</evidence>
<keyword evidence="1" id="KW-0472">Membrane</keyword>
<evidence type="ECO:0000256" key="1">
    <source>
        <dbReference type="SAM" id="Phobius"/>
    </source>
</evidence>
<evidence type="ECO:0000313" key="2">
    <source>
        <dbReference type="EMBL" id="MDY0407642.1"/>
    </source>
</evidence>
<dbReference type="EMBL" id="JAWDIQ010000001">
    <property type="protein sequence ID" value="MDY0407642.1"/>
    <property type="molecule type" value="Genomic_DNA"/>
</dbReference>
<comment type="caution">
    <text evidence="2">The sequence shown here is derived from an EMBL/GenBank/DDBJ whole genome shotgun (WGS) entry which is preliminary data.</text>
</comment>
<feature type="transmembrane region" description="Helical" evidence="1">
    <location>
        <begin position="119"/>
        <end position="139"/>
    </location>
</feature>
<keyword evidence="3" id="KW-1185">Reference proteome</keyword>
<name>A0ABU5CMP8_9BACI</name>
<sequence length="233" mass="26836">MKFFLRLSYGYTIEKGLYGKEGELLNAHDEIYDELENDENYEDDDSLLEEEPKTKVELFLNALLLLSVIFAIICVILIAFIGDKYFIEGEILVRLIAFFIVLSLGIASFKYFLACKGRLKSIFMLLATALLFGTSWYCGIDAITVYNDREAYQNGEFEIITAIPLQVGFESSNSTRHVSDLIFDNDLTIDVLHLWIPKRTYETDYEGKSLEVRYVNYSTTYHPYGRLKWGLLG</sequence>
<dbReference type="RefSeq" id="WP_320378439.1">
    <property type="nucleotide sequence ID" value="NZ_JAWDIQ010000001.1"/>
</dbReference>
<evidence type="ECO:0008006" key="4">
    <source>
        <dbReference type="Google" id="ProtNLM"/>
    </source>
</evidence>
<keyword evidence="1" id="KW-1133">Transmembrane helix</keyword>
<dbReference type="Proteomes" id="UP001275315">
    <property type="component" value="Unassembled WGS sequence"/>
</dbReference>
<accession>A0ABU5CMP8</accession>
<reference evidence="2 3" key="1">
    <citation type="submission" date="2023-10" db="EMBL/GenBank/DDBJ databases">
        <title>Virgibacillus soli CC-YMP-6 genome.</title>
        <authorList>
            <person name="Miliotis G."/>
            <person name="Sengupta P."/>
            <person name="Hameed A."/>
            <person name="Chuvochina M."/>
            <person name="Mcdonagh F."/>
            <person name="Simpson A.C."/>
            <person name="Singh N.K."/>
            <person name="Rekha P.D."/>
            <person name="Raman K."/>
            <person name="Hugenholtz P."/>
            <person name="Venkateswaran K."/>
        </authorList>
    </citation>
    <scope>NUCLEOTIDE SEQUENCE [LARGE SCALE GENOMIC DNA]</scope>
    <source>
        <strain evidence="2 3">CC-YMP-6</strain>
    </source>
</reference>
<protein>
    <recommendedName>
        <fullName evidence="4">DUF2207 domain-containing protein</fullName>
    </recommendedName>
</protein>